<feature type="compositionally biased region" description="Basic and acidic residues" evidence="1">
    <location>
        <begin position="38"/>
        <end position="47"/>
    </location>
</feature>
<dbReference type="VEuPathDB" id="FungiDB:EYZ11_002836"/>
<organism evidence="2 3">
    <name type="scientific">Aspergillus tanneri</name>
    <dbReference type="NCBI Taxonomy" id="1220188"/>
    <lineage>
        <taxon>Eukaryota</taxon>
        <taxon>Fungi</taxon>
        <taxon>Dikarya</taxon>
        <taxon>Ascomycota</taxon>
        <taxon>Pezizomycotina</taxon>
        <taxon>Eurotiomycetes</taxon>
        <taxon>Eurotiomycetidae</taxon>
        <taxon>Eurotiales</taxon>
        <taxon>Aspergillaceae</taxon>
        <taxon>Aspergillus</taxon>
        <taxon>Aspergillus subgen. Circumdati</taxon>
    </lineage>
</organism>
<comment type="caution">
    <text evidence="2">The sequence shown here is derived from an EMBL/GenBank/DDBJ whole genome shotgun (WGS) entry which is preliminary data.</text>
</comment>
<evidence type="ECO:0000313" key="2">
    <source>
        <dbReference type="EMBL" id="THC97673.1"/>
    </source>
</evidence>
<dbReference type="InterPro" id="IPR053178">
    <property type="entry name" value="Osmoadaptation_assoc"/>
</dbReference>
<keyword evidence="3" id="KW-1185">Reference proteome</keyword>
<dbReference type="AlphaFoldDB" id="A0A4S3JPQ5"/>
<dbReference type="PANTHER" id="PTHR38111">
    <property type="entry name" value="ZN(2)-C6 FUNGAL-TYPE DOMAIN-CONTAINING PROTEIN-RELATED"/>
    <property type="match status" value="1"/>
</dbReference>
<name>A0A4S3JPQ5_9EURO</name>
<sequence length="420" mass="46904">MVGVPHSTGCSLCRERRIKCRKYGRPCPGYQRTFRFQDERPALERRHQSSVTRSTSITQSTRPRPRSIPDAAAAVRENALAMMQQQSPTSPSQMQTQTHAQPHLIEEFIASAFCTLYFHNRFRFASQTDFPAYIARNAGSKPFQDAAVACLVCVYRAYQMQDHALLKTSRHMYAQALREVVAGLYGEDALSADMLSSMMMLAVYEMYARTSRDAWAVHVDGVRRLMVSRGAAAHQRGLGRSNYIAFRGFLIAAAVQEGRPCILDEDEWRWLSGRVQIEDAAKQGSAARFVDVTERVFQEIVQCPRYLSEAMQGSATVGSDIHRARVRLTPLIMELRRAIETQVQTSDGDQGPSLLLLGAETTLTLLDDLLRRQRSDGRFSPFRVVSGLSKGSSYGMTWPDQVASSMGMLGTVIVDDGPCT</sequence>
<feature type="region of interest" description="Disordered" evidence="1">
    <location>
        <begin position="38"/>
        <end position="67"/>
    </location>
</feature>
<reference evidence="2 3" key="1">
    <citation type="submission" date="2019-03" db="EMBL/GenBank/DDBJ databases">
        <title>The genome sequence of a newly discovered highly antifungal drug resistant Aspergillus species, Aspergillus tanneri NIH 1004.</title>
        <authorList>
            <person name="Mounaud S."/>
            <person name="Singh I."/>
            <person name="Joardar V."/>
            <person name="Pakala S."/>
            <person name="Pakala S."/>
            <person name="Venepally P."/>
            <person name="Hoover J."/>
            <person name="Nierman W."/>
            <person name="Chung J."/>
            <person name="Losada L."/>
        </authorList>
    </citation>
    <scope>NUCLEOTIDE SEQUENCE [LARGE SCALE GENOMIC DNA]</scope>
    <source>
        <strain evidence="2 3">NIH1004</strain>
    </source>
</reference>
<gene>
    <name evidence="2" type="ORF">EYZ11_002836</name>
</gene>
<feature type="compositionally biased region" description="Polar residues" evidence="1">
    <location>
        <begin position="49"/>
        <end position="62"/>
    </location>
</feature>
<dbReference type="STRING" id="1220188.A0A4S3JPQ5"/>
<dbReference type="PANTHER" id="PTHR38111:SF5">
    <property type="entry name" value="TRANSCRIPTION FACTOR DOMAIN-CONTAINING PROTEIN"/>
    <property type="match status" value="1"/>
</dbReference>
<accession>A0A4S3JPQ5</accession>
<proteinExistence type="predicted"/>
<protein>
    <recommendedName>
        <fullName evidence="4">Zn(2)-C6 fungal-type domain-containing protein</fullName>
    </recommendedName>
</protein>
<evidence type="ECO:0008006" key="4">
    <source>
        <dbReference type="Google" id="ProtNLM"/>
    </source>
</evidence>
<evidence type="ECO:0000256" key="1">
    <source>
        <dbReference type="SAM" id="MobiDB-lite"/>
    </source>
</evidence>
<dbReference type="EMBL" id="SOSA01000067">
    <property type="protein sequence ID" value="THC97673.1"/>
    <property type="molecule type" value="Genomic_DNA"/>
</dbReference>
<evidence type="ECO:0000313" key="3">
    <source>
        <dbReference type="Proteomes" id="UP000308092"/>
    </source>
</evidence>
<dbReference type="Proteomes" id="UP000308092">
    <property type="component" value="Unassembled WGS sequence"/>
</dbReference>